<gene>
    <name evidence="2" type="ORF">K452DRAFT_286331</name>
</gene>
<reference evidence="2" key="1">
    <citation type="journal article" date="2020" name="Stud. Mycol.">
        <title>101 Dothideomycetes genomes: a test case for predicting lifestyles and emergence of pathogens.</title>
        <authorList>
            <person name="Haridas S."/>
            <person name="Albert R."/>
            <person name="Binder M."/>
            <person name="Bloem J."/>
            <person name="Labutti K."/>
            <person name="Salamov A."/>
            <person name="Andreopoulos B."/>
            <person name="Baker S."/>
            <person name="Barry K."/>
            <person name="Bills G."/>
            <person name="Bluhm B."/>
            <person name="Cannon C."/>
            <person name="Castanera R."/>
            <person name="Culley D."/>
            <person name="Daum C."/>
            <person name="Ezra D."/>
            <person name="Gonzalez J."/>
            <person name="Henrissat B."/>
            <person name="Kuo A."/>
            <person name="Liang C."/>
            <person name="Lipzen A."/>
            <person name="Lutzoni F."/>
            <person name="Magnuson J."/>
            <person name="Mondo S."/>
            <person name="Nolan M."/>
            <person name="Ohm R."/>
            <person name="Pangilinan J."/>
            <person name="Park H.-J."/>
            <person name="Ramirez L."/>
            <person name="Alfaro M."/>
            <person name="Sun H."/>
            <person name="Tritt A."/>
            <person name="Yoshinaga Y."/>
            <person name="Zwiers L.-H."/>
            <person name="Turgeon B."/>
            <person name="Goodwin S."/>
            <person name="Spatafora J."/>
            <person name="Crous P."/>
            <person name="Grigoriev I."/>
        </authorList>
    </citation>
    <scope>NUCLEOTIDE SEQUENCE</scope>
    <source>
        <strain evidence="2">CBS 121167</strain>
    </source>
</reference>
<dbReference type="EMBL" id="ML995482">
    <property type="protein sequence ID" value="KAF2143503.1"/>
    <property type="molecule type" value="Genomic_DNA"/>
</dbReference>
<dbReference type="PANTHER" id="PTHR28208">
    <property type="entry name" value="PHOSPHATIDATE PHOSPHATASE APP1"/>
    <property type="match status" value="1"/>
</dbReference>
<dbReference type="PANTHER" id="PTHR28208:SF1">
    <property type="entry name" value="FILAMENT ORGANIZATION PROTEIN APP1-LIKE, PUTATIVE (AFU_ORTHOLOGUE AFUA_1G06650)-RELATED"/>
    <property type="match status" value="1"/>
</dbReference>
<proteinExistence type="predicted"/>
<dbReference type="GO" id="GO:0008195">
    <property type="term" value="F:phosphatidate phosphatase activity"/>
    <property type="evidence" value="ECO:0007669"/>
    <property type="project" value="InterPro"/>
</dbReference>
<dbReference type="InterPro" id="IPR019236">
    <property type="entry name" value="APP1_cat"/>
</dbReference>
<dbReference type="GO" id="GO:0030479">
    <property type="term" value="C:actin cortical patch"/>
    <property type="evidence" value="ECO:0007669"/>
    <property type="project" value="TreeGrafter"/>
</dbReference>
<dbReference type="InterPro" id="IPR052935">
    <property type="entry name" value="Mg2+_PAP"/>
</dbReference>
<organism evidence="2 3">
    <name type="scientific">Aplosporella prunicola CBS 121167</name>
    <dbReference type="NCBI Taxonomy" id="1176127"/>
    <lineage>
        <taxon>Eukaryota</taxon>
        <taxon>Fungi</taxon>
        <taxon>Dikarya</taxon>
        <taxon>Ascomycota</taxon>
        <taxon>Pezizomycotina</taxon>
        <taxon>Dothideomycetes</taxon>
        <taxon>Dothideomycetes incertae sedis</taxon>
        <taxon>Botryosphaeriales</taxon>
        <taxon>Aplosporellaceae</taxon>
        <taxon>Aplosporella</taxon>
    </lineage>
</organism>
<evidence type="ECO:0000259" key="1">
    <source>
        <dbReference type="Pfam" id="PF09949"/>
    </source>
</evidence>
<protein>
    <recommendedName>
        <fullName evidence="1">Phosphatidate phosphatase APP1 catalytic domain-containing protein</fullName>
    </recommendedName>
</protein>
<name>A0A6A6BJF0_9PEZI</name>
<evidence type="ECO:0000313" key="2">
    <source>
        <dbReference type="EMBL" id="KAF2143503.1"/>
    </source>
</evidence>
<dbReference type="AlphaFoldDB" id="A0A6A6BJF0"/>
<dbReference type="RefSeq" id="XP_033399215.1">
    <property type="nucleotide sequence ID" value="XM_033540276.1"/>
</dbReference>
<dbReference type="Pfam" id="PF09949">
    <property type="entry name" value="APP1_cat"/>
    <property type="match status" value="1"/>
</dbReference>
<evidence type="ECO:0000313" key="3">
    <source>
        <dbReference type="Proteomes" id="UP000799438"/>
    </source>
</evidence>
<dbReference type="OrthoDB" id="414243at2759"/>
<keyword evidence="3" id="KW-1185">Reference proteome</keyword>
<sequence length="415" mass="46167">MDRLNVIMDDSWKAAAHMEETEDEREARTLAKFPDFEAAMPRLPSRLQDISLIDNLTSYLGARNPFAHAADPETTNLWLQDNTAHRPPGATGNNVWQAKFVAAYFIKNSGRDYSKLVADVAEKVGVGKGDEAETTIAKRLEPWIDAILPAHTVDISIDGTQTEKLGPSGRSGVSTNDITLKGNHVDGDTITSTAVNLHTHPMTTTFAEPTGWAVLSDIDDTIKITQTPSPLGILRSTFVDAPTAVAGMPQLYAHINKMLGKPPFWYLSASPYNLYPFLRDFRDAHFPSGELLLREASWMDLAGFLTSLTAGTRKYKTTRMRTIQAHFPKRRFLCIGDSTQSDPEAYGDMYRAFPGWIGVIFIRRVTGVAEMNEATKNAPERFERAFEGVPREAWVVFDDPAELYERVEELVKVAA</sequence>
<dbReference type="GeneID" id="54297772"/>
<feature type="domain" description="Phosphatidate phosphatase APP1 catalytic" evidence="1">
    <location>
        <begin position="212"/>
        <end position="364"/>
    </location>
</feature>
<accession>A0A6A6BJF0</accession>
<dbReference type="Proteomes" id="UP000799438">
    <property type="component" value="Unassembled WGS sequence"/>
</dbReference>